<feature type="domain" description="DDE Tnp4" evidence="3">
    <location>
        <begin position="37"/>
        <end position="205"/>
    </location>
</feature>
<dbReference type="Pfam" id="PF13359">
    <property type="entry name" value="DDE_Tnp_4"/>
    <property type="match status" value="1"/>
</dbReference>
<dbReference type="PANTHER" id="PTHR23080">
    <property type="entry name" value="THAP DOMAIN PROTEIN"/>
    <property type="match status" value="1"/>
</dbReference>
<evidence type="ECO:0000256" key="2">
    <source>
        <dbReference type="ARBA" id="ARBA00022723"/>
    </source>
</evidence>
<gene>
    <name evidence="4" type="ORF">PLOB_00048603</name>
</gene>
<reference evidence="4 5" key="1">
    <citation type="submission" date="2022-05" db="EMBL/GenBank/DDBJ databases">
        <authorList>
            <consortium name="Genoscope - CEA"/>
            <person name="William W."/>
        </authorList>
    </citation>
    <scope>NUCLEOTIDE SEQUENCE [LARGE SCALE GENOMIC DNA]</scope>
</reference>
<comment type="caution">
    <text evidence="4">The sequence shown here is derived from an EMBL/GenBank/DDBJ whole genome shotgun (WGS) entry which is preliminary data.</text>
</comment>
<accession>A0ABN8PV06</accession>
<protein>
    <recommendedName>
        <fullName evidence="3">DDE Tnp4 domain-containing protein</fullName>
    </recommendedName>
</protein>
<evidence type="ECO:0000313" key="5">
    <source>
        <dbReference type="Proteomes" id="UP001159405"/>
    </source>
</evidence>
<name>A0ABN8PV06_9CNID</name>
<evidence type="ECO:0000256" key="1">
    <source>
        <dbReference type="ARBA" id="ARBA00001968"/>
    </source>
</evidence>
<evidence type="ECO:0000259" key="3">
    <source>
        <dbReference type="Pfam" id="PF13359"/>
    </source>
</evidence>
<dbReference type="PANTHER" id="PTHR23080:SF144">
    <property type="entry name" value="SPINDLE AND KINETOCHORE ASSOCIATED COMPLEX SUBUNIT 3"/>
    <property type="match status" value="1"/>
</dbReference>
<comment type="cofactor">
    <cofactor evidence="1">
        <name>a divalent metal cation</name>
        <dbReference type="ChEBI" id="CHEBI:60240"/>
    </cofactor>
</comment>
<dbReference type="EMBL" id="CALNXK010000091">
    <property type="protein sequence ID" value="CAH3151463.1"/>
    <property type="molecule type" value="Genomic_DNA"/>
</dbReference>
<keyword evidence="2" id="KW-0479">Metal-binding</keyword>
<evidence type="ECO:0000313" key="4">
    <source>
        <dbReference type="EMBL" id="CAH3151463.1"/>
    </source>
</evidence>
<sequence length="214" mass="24139">MEIRLSPLIYWPEREELWQTMPQCFQYSFGKKTTVIIDCFEVFIEKPTNLLARAQTFSSYKHHNTVKVLIGITPQGSISFVSKAWGGRTSDKFLTENCGLMNKLLPGDLVMADRGFTIHDIVALKRAELAIPAFTKGKSQLDPVDVESTRGIANVRIHVETVIGLLRNKYTILQGTLSTDYLITSEQRQVPLIDRILRVCSGLVNLCPPIIPFD</sequence>
<dbReference type="Proteomes" id="UP001159405">
    <property type="component" value="Unassembled WGS sequence"/>
</dbReference>
<dbReference type="InterPro" id="IPR027806">
    <property type="entry name" value="HARBI1_dom"/>
</dbReference>
<proteinExistence type="predicted"/>
<keyword evidence="5" id="KW-1185">Reference proteome</keyword>
<organism evidence="4 5">
    <name type="scientific">Porites lobata</name>
    <dbReference type="NCBI Taxonomy" id="104759"/>
    <lineage>
        <taxon>Eukaryota</taxon>
        <taxon>Metazoa</taxon>
        <taxon>Cnidaria</taxon>
        <taxon>Anthozoa</taxon>
        <taxon>Hexacorallia</taxon>
        <taxon>Scleractinia</taxon>
        <taxon>Fungiina</taxon>
        <taxon>Poritidae</taxon>
        <taxon>Porites</taxon>
    </lineage>
</organism>